<gene>
    <name evidence="2" type="ORF">V6N12_058675</name>
</gene>
<dbReference type="Proteomes" id="UP001472677">
    <property type="component" value="Unassembled WGS sequence"/>
</dbReference>
<comment type="caution">
    <text evidence="2">The sequence shown here is derived from an EMBL/GenBank/DDBJ whole genome shotgun (WGS) entry which is preliminary data.</text>
</comment>
<keyword evidence="3" id="KW-1185">Reference proteome</keyword>
<dbReference type="EMBL" id="JBBPBM010000010">
    <property type="protein sequence ID" value="KAK8565100.1"/>
    <property type="molecule type" value="Genomic_DNA"/>
</dbReference>
<accession>A0ABR2ETC1</accession>
<protein>
    <submittedName>
        <fullName evidence="2">Uncharacterized protein</fullName>
    </submittedName>
</protein>
<sequence>MEVFDKMVVRKIEVQDVGVKDGEAIILESSRVPLAEATSSGSDAQIEGVPSSPMTDESMGISVSLQETEEVTKALHPLSVTLPLVTKATTVVDAITSTAAKFSLHDISRKNLIRNVKPNHLPMRLGNLKLTSVTNVELSKNLTCNLNLHSVLRVMMKPIWNLENVVNSATSILIKKELIVDVDDPYNFRLLLRAKVEQFQTLHKTGNSNTMNFLVQLIFTVNQHDELQME</sequence>
<evidence type="ECO:0000256" key="1">
    <source>
        <dbReference type="SAM" id="MobiDB-lite"/>
    </source>
</evidence>
<feature type="region of interest" description="Disordered" evidence="1">
    <location>
        <begin position="36"/>
        <end position="59"/>
    </location>
</feature>
<name>A0ABR2ETC1_9ROSI</name>
<evidence type="ECO:0000313" key="2">
    <source>
        <dbReference type="EMBL" id="KAK8565100.1"/>
    </source>
</evidence>
<organism evidence="2 3">
    <name type="scientific">Hibiscus sabdariffa</name>
    <name type="common">roselle</name>
    <dbReference type="NCBI Taxonomy" id="183260"/>
    <lineage>
        <taxon>Eukaryota</taxon>
        <taxon>Viridiplantae</taxon>
        <taxon>Streptophyta</taxon>
        <taxon>Embryophyta</taxon>
        <taxon>Tracheophyta</taxon>
        <taxon>Spermatophyta</taxon>
        <taxon>Magnoliopsida</taxon>
        <taxon>eudicotyledons</taxon>
        <taxon>Gunneridae</taxon>
        <taxon>Pentapetalae</taxon>
        <taxon>rosids</taxon>
        <taxon>malvids</taxon>
        <taxon>Malvales</taxon>
        <taxon>Malvaceae</taxon>
        <taxon>Malvoideae</taxon>
        <taxon>Hibiscus</taxon>
    </lineage>
</organism>
<reference evidence="2 3" key="1">
    <citation type="journal article" date="2024" name="G3 (Bethesda)">
        <title>Genome assembly of Hibiscus sabdariffa L. provides insights into metabolisms of medicinal natural products.</title>
        <authorList>
            <person name="Kim T."/>
        </authorList>
    </citation>
    <scope>NUCLEOTIDE SEQUENCE [LARGE SCALE GENOMIC DNA]</scope>
    <source>
        <strain evidence="2">TK-2024</strain>
        <tissue evidence="2">Old leaves</tissue>
    </source>
</reference>
<proteinExistence type="predicted"/>
<evidence type="ECO:0000313" key="3">
    <source>
        <dbReference type="Proteomes" id="UP001472677"/>
    </source>
</evidence>